<evidence type="ECO:0000256" key="25">
    <source>
        <dbReference type="ARBA" id="ARBA00032467"/>
    </source>
</evidence>
<evidence type="ECO:0000256" key="7">
    <source>
        <dbReference type="ARBA" id="ARBA00014619"/>
    </source>
</evidence>
<name>A0A194VNC6_CYTMA</name>
<evidence type="ECO:0000256" key="8">
    <source>
        <dbReference type="ARBA" id="ARBA00020288"/>
    </source>
</evidence>
<dbReference type="PANTHER" id="PTHR37079">
    <property type="entry name" value="SERINE/THREONINE-PROTEIN KINASE ATM"/>
    <property type="match status" value="1"/>
</dbReference>
<evidence type="ECO:0000256" key="23">
    <source>
        <dbReference type="ARBA" id="ARBA00030222"/>
    </source>
</evidence>
<dbReference type="InterPro" id="IPR014009">
    <property type="entry name" value="PIK_FAT"/>
</dbReference>
<keyword evidence="17" id="KW-0832">Ubl conjugation</keyword>
<dbReference type="GO" id="GO:0005524">
    <property type="term" value="F:ATP binding"/>
    <property type="evidence" value="ECO:0007669"/>
    <property type="project" value="UniProtKB-KW"/>
</dbReference>
<dbReference type="InterPro" id="IPR036317">
    <property type="entry name" value="Cullin_homology_sf"/>
</dbReference>
<evidence type="ECO:0000256" key="22">
    <source>
        <dbReference type="ARBA" id="ARBA00030020"/>
    </source>
</evidence>
<proteinExistence type="inferred from homology"/>
<feature type="domain" description="Cullin family profile" evidence="31">
    <location>
        <begin position="3417"/>
        <end position="3672"/>
    </location>
</feature>
<dbReference type="SUPFAM" id="SSF46785">
    <property type="entry name" value="Winged helix' DNA-binding domain"/>
    <property type="match status" value="1"/>
</dbReference>
<feature type="region of interest" description="Disordered" evidence="30">
    <location>
        <begin position="447"/>
        <end position="466"/>
    </location>
</feature>
<organism evidence="34 35">
    <name type="scientific">Cytospora mali</name>
    <name type="common">Apple Valsa canker fungus</name>
    <name type="synonym">Valsa mali</name>
    <dbReference type="NCBI Taxonomy" id="578113"/>
    <lineage>
        <taxon>Eukaryota</taxon>
        <taxon>Fungi</taxon>
        <taxon>Dikarya</taxon>
        <taxon>Ascomycota</taxon>
        <taxon>Pezizomycotina</taxon>
        <taxon>Sordariomycetes</taxon>
        <taxon>Sordariomycetidae</taxon>
        <taxon>Diaporthales</taxon>
        <taxon>Cytosporaceae</taxon>
        <taxon>Cytospora</taxon>
    </lineage>
</organism>
<dbReference type="PROSITE" id="PS00915">
    <property type="entry name" value="PI3_4_KINASE_1"/>
    <property type="match status" value="1"/>
</dbReference>
<dbReference type="InterPro" id="IPR036940">
    <property type="entry name" value="PI3/4_kinase_cat_sf"/>
</dbReference>
<keyword evidence="10" id="KW-1017">Isopeptide bond</keyword>
<dbReference type="Gene3D" id="3.30.230.130">
    <property type="entry name" value="Cullin, Chain C, Domain 2"/>
    <property type="match status" value="1"/>
</dbReference>
<dbReference type="OrthoDB" id="381190at2759"/>
<comment type="similarity">
    <text evidence="4">Belongs to the PI3/PI4-kinase family. ATM subfamily.</text>
</comment>
<dbReference type="SMART" id="SM01342">
    <property type="entry name" value="TAN"/>
    <property type="match status" value="1"/>
</dbReference>
<feature type="region of interest" description="Disordered" evidence="30">
    <location>
        <begin position="205"/>
        <end position="231"/>
    </location>
</feature>
<evidence type="ECO:0000256" key="30">
    <source>
        <dbReference type="SAM" id="MobiDB-lite"/>
    </source>
</evidence>
<accession>A0A194VNC6</accession>
<evidence type="ECO:0000259" key="31">
    <source>
        <dbReference type="PROSITE" id="PS50069"/>
    </source>
</evidence>
<keyword evidence="19" id="KW-0779">Telomere</keyword>
<evidence type="ECO:0000256" key="26">
    <source>
        <dbReference type="ARBA" id="ARBA00047899"/>
    </source>
</evidence>
<gene>
    <name evidence="34" type="ORF">VM1G_00327</name>
</gene>
<evidence type="ECO:0000256" key="28">
    <source>
        <dbReference type="PROSITE-ProRule" id="PRU00330"/>
    </source>
</evidence>
<evidence type="ECO:0000256" key="17">
    <source>
        <dbReference type="ARBA" id="ARBA00022843"/>
    </source>
</evidence>
<dbReference type="SMART" id="SM00146">
    <property type="entry name" value="PI3Kc"/>
    <property type="match status" value="1"/>
</dbReference>
<keyword evidence="35" id="KW-1185">Reference proteome</keyword>
<dbReference type="InterPro" id="IPR044107">
    <property type="entry name" value="PIKKc_ATM"/>
</dbReference>
<keyword evidence="14" id="KW-0227">DNA damage</keyword>
<keyword evidence="16" id="KW-0067">ATP-binding</keyword>
<evidence type="ECO:0000256" key="21">
    <source>
        <dbReference type="ARBA" id="ARBA00025079"/>
    </source>
</evidence>
<dbReference type="InterPro" id="IPR019559">
    <property type="entry name" value="Cullin_neddylation_domain"/>
</dbReference>
<dbReference type="InterPro" id="IPR036388">
    <property type="entry name" value="WH-like_DNA-bd_sf"/>
</dbReference>
<dbReference type="Proteomes" id="UP000078559">
    <property type="component" value="Chromosome 1"/>
</dbReference>
<dbReference type="InterPro" id="IPR038980">
    <property type="entry name" value="ATM_plant"/>
</dbReference>
<dbReference type="SUPFAM" id="SSF75632">
    <property type="entry name" value="Cullin homology domain"/>
    <property type="match status" value="1"/>
</dbReference>
<evidence type="ECO:0000256" key="11">
    <source>
        <dbReference type="ARBA" id="ARBA00022527"/>
    </source>
</evidence>
<feature type="region of interest" description="Disordered" evidence="30">
    <location>
        <begin position="2863"/>
        <end position="2993"/>
    </location>
</feature>
<evidence type="ECO:0000256" key="2">
    <source>
        <dbReference type="ARBA" id="ARBA00004574"/>
    </source>
</evidence>
<evidence type="ECO:0000259" key="32">
    <source>
        <dbReference type="PROSITE" id="PS50290"/>
    </source>
</evidence>
<evidence type="ECO:0000256" key="12">
    <source>
        <dbReference type="ARBA" id="ARBA00022679"/>
    </source>
</evidence>
<feature type="compositionally biased region" description="Basic and acidic residues" evidence="30">
    <location>
        <begin position="3444"/>
        <end position="3453"/>
    </location>
</feature>
<evidence type="ECO:0000256" key="6">
    <source>
        <dbReference type="ARBA" id="ARBA00012513"/>
    </source>
</evidence>
<evidence type="ECO:0000256" key="29">
    <source>
        <dbReference type="RuleBase" id="RU003829"/>
    </source>
</evidence>
<feature type="compositionally biased region" description="Basic and acidic residues" evidence="30">
    <location>
        <begin position="2900"/>
        <end position="2918"/>
    </location>
</feature>
<dbReference type="InterPro" id="IPR018936">
    <property type="entry name" value="PI3/4_kinase_CS"/>
</dbReference>
<dbReference type="GO" id="GO:0000781">
    <property type="term" value="C:chromosome, telomeric region"/>
    <property type="evidence" value="ECO:0007669"/>
    <property type="project" value="UniProtKB-SubCell"/>
</dbReference>
<evidence type="ECO:0000256" key="16">
    <source>
        <dbReference type="ARBA" id="ARBA00022840"/>
    </source>
</evidence>
<dbReference type="PROSITE" id="PS00916">
    <property type="entry name" value="PI3_4_KINASE_2"/>
    <property type="match status" value="1"/>
</dbReference>
<evidence type="ECO:0000256" key="4">
    <source>
        <dbReference type="ARBA" id="ARBA00010769"/>
    </source>
</evidence>
<comment type="catalytic activity">
    <reaction evidence="26">
        <text>L-threonyl-[protein] + ATP = O-phospho-L-threonyl-[protein] + ADP + H(+)</text>
        <dbReference type="Rhea" id="RHEA:46608"/>
        <dbReference type="Rhea" id="RHEA-COMP:11060"/>
        <dbReference type="Rhea" id="RHEA-COMP:11605"/>
        <dbReference type="ChEBI" id="CHEBI:15378"/>
        <dbReference type="ChEBI" id="CHEBI:30013"/>
        <dbReference type="ChEBI" id="CHEBI:30616"/>
        <dbReference type="ChEBI" id="CHEBI:61977"/>
        <dbReference type="ChEBI" id="CHEBI:456216"/>
        <dbReference type="EC" id="2.7.11.1"/>
    </reaction>
</comment>
<dbReference type="InterPro" id="IPR016158">
    <property type="entry name" value="Cullin_homology"/>
</dbReference>
<dbReference type="FunFam" id="3.30.1010.10:FF:000019">
    <property type="entry name" value="Serine/threonine-protein kinase Tel1"/>
    <property type="match status" value="1"/>
</dbReference>
<feature type="domain" description="FAT" evidence="33">
    <location>
        <begin position="1873"/>
        <end position="2477"/>
    </location>
</feature>
<evidence type="ECO:0000256" key="20">
    <source>
        <dbReference type="ARBA" id="ARBA00023242"/>
    </source>
</evidence>
<keyword evidence="13" id="KW-0547">Nucleotide-binding</keyword>
<comment type="catalytic activity">
    <reaction evidence="27">
        <text>L-seryl-[protein] + ATP = O-phospho-L-seryl-[protein] + ADP + H(+)</text>
        <dbReference type="Rhea" id="RHEA:17989"/>
        <dbReference type="Rhea" id="RHEA-COMP:9863"/>
        <dbReference type="Rhea" id="RHEA-COMP:11604"/>
        <dbReference type="ChEBI" id="CHEBI:15378"/>
        <dbReference type="ChEBI" id="CHEBI:29999"/>
        <dbReference type="ChEBI" id="CHEBI:30616"/>
        <dbReference type="ChEBI" id="CHEBI:83421"/>
        <dbReference type="ChEBI" id="CHEBI:456216"/>
        <dbReference type="EC" id="2.7.11.1"/>
    </reaction>
</comment>
<feature type="domain" description="PI3K/PI4K catalytic" evidence="32">
    <location>
        <begin position="2581"/>
        <end position="2892"/>
    </location>
</feature>
<dbReference type="Pfam" id="PF11640">
    <property type="entry name" value="TAN"/>
    <property type="match status" value="1"/>
</dbReference>
<evidence type="ECO:0000256" key="10">
    <source>
        <dbReference type="ARBA" id="ARBA00022499"/>
    </source>
</evidence>
<dbReference type="Gene3D" id="1.10.1070.11">
    <property type="entry name" value="Phosphatidylinositol 3-/4-kinase, catalytic domain"/>
    <property type="match status" value="1"/>
</dbReference>
<dbReference type="SMART" id="SM00884">
    <property type="entry name" value="Cullin_Nedd8"/>
    <property type="match status" value="1"/>
</dbReference>
<dbReference type="PROSITE" id="PS50290">
    <property type="entry name" value="PI3_4_KINASE_3"/>
    <property type="match status" value="1"/>
</dbReference>
<feature type="region of interest" description="Disordered" evidence="30">
    <location>
        <begin position="3444"/>
        <end position="3464"/>
    </location>
</feature>
<dbReference type="InterPro" id="IPR001373">
    <property type="entry name" value="Cullin_N"/>
</dbReference>
<evidence type="ECO:0000256" key="14">
    <source>
        <dbReference type="ARBA" id="ARBA00022763"/>
    </source>
</evidence>
<dbReference type="SMART" id="SM00182">
    <property type="entry name" value="CULLIN"/>
    <property type="match status" value="1"/>
</dbReference>
<dbReference type="InterPro" id="IPR036390">
    <property type="entry name" value="WH_DNA-bd_sf"/>
</dbReference>
<dbReference type="GO" id="GO:0006325">
    <property type="term" value="P:chromatin organization"/>
    <property type="evidence" value="ECO:0007669"/>
    <property type="project" value="UniProtKB-KW"/>
</dbReference>
<dbReference type="Gene3D" id="1.10.10.10">
    <property type="entry name" value="Winged helix-like DNA-binding domain superfamily/Winged helix DNA-binding domain"/>
    <property type="match status" value="1"/>
</dbReference>
<evidence type="ECO:0000256" key="1">
    <source>
        <dbReference type="ARBA" id="ARBA00004123"/>
    </source>
</evidence>
<dbReference type="InterPro" id="IPR000403">
    <property type="entry name" value="PI3/4_kinase_cat_dom"/>
</dbReference>
<dbReference type="SUPFAM" id="SSF48371">
    <property type="entry name" value="ARM repeat"/>
    <property type="match status" value="1"/>
</dbReference>
<keyword evidence="11" id="KW-0723">Serine/threonine-protein kinase</keyword>
<dbReference type="FunFam" id="1.20.1310.10:FF:000031">
    <property type="entry name" value="Ubiquitin ligase subunit CulD"/>
    <property type="match status" value="1"/>
</dbReference>
<dbReference type="Pfam" id="PF26557">
    <property type="entry name" value="Cullin_AB"/>
    <property type="match status" value="1"/>
</dbReference>
<dbReference type="GO" id="GO:0005634">
    <property type="term" value="C:nucleus"/>
    <property type="evidence" value="ECO:0007669"/>
    <property type="project" value="UniProtKB-SubCell"/>
</dbReference>
<comment type="subunit">
    <text evidence="5">Associates with DNA double-strand breaks.</text>
</comment>
<dbReference type="PANTHER" id="PTHR37079:SF4">
    <property type="entry name" value="SERINE_THREONINE-PROTEIN KINASE ATM"/>
    <property type="match status" value="1"/>
</dbReference>
<evidence type="ECO:0000256" key="19">
    <source>
        <dbReference type="ARBA" id="ARBA00022895"/>
    </source>
</evidence>
<dbReference type="SUPFAM" id="SSF74788">
    <property type="entry name" value="Cullin repeat-like"/>
    <property type="match status" value="1"/>
</dbReference>
<dbReference type="InterPro" id="IPR016024">
    <property type="entry name" value="ARM-type_fold"/>
</dbReference>
<dbReference type="GO" id="GO:0006281">
    <property type="term" value="P:DNA repair"/>
    <property type="evidence" value="ECO:0007669"/>
    <property type="project" value="InterPro"/>
</dbReference>
<evidence type="ECO:0000313" key="35">
    <source>
        <dbReference type="Proteomes" id="UP000078559"/>
    </source>
</evidence>
<dbReference type="EMBL" id="CM003098">
    <property type="protein sequence ID" value="KUI65686.1"/>
    <property type="molecule type" value="Genomic_DNA"/>
</dbReference>
<dbReference type="InterPro" id="IPR016159">
    <property type="entry name" value="Cullin_repeat-like_dom_sf"/>
</dbReference>
<dbReference type="GO" id="GO:0006511">
    <property type="term" value="P:ubiquitin-dependent protein catabolic process"/>
    <property type="evidence" value="ECO:0007669"/>
    <property type="project" value="InterPro"/>
</dbReference>
<evidence type="ECO:0000256" key="27">
    <source>
        <dbReference type="ARBA" id="ARBA00048679"/>
    </source>
</evidence>
<dbReference type="FunFam" id="1.10.10.10:FF:000014">
    <property type="entry name" value="Cullin 1"/>
    <property type="match status" value="1"/>
</dbReference>
<keyword evidence="18" id="KW-0156">Chromatin regulator</keyword>
<evidence type="ECO:0000256" key="13">
    <source>
        <dbReference type="ARBA" id="ARBA00022741"/>
    </source>
</evidence>
<evidence type="ECO:0000313" key="34">
    <source>
        <dbReference type="EMBL" id="KUI65686.1"/>
    </source>
</evidence>
<dbReference type="CDD" id="cd05171">
    <property type="entry name" value="PIKKc_ATM"/>
    <property type="match status" value="1"/>
</dbReference>
<feature type="region of interest" description="Disordered" evidence="30">
    <location>
        <begin position="675"/>
        <end position="701"/>
    </location>
</feature>
<evidence type="ECO:0000256" key="18">
    <source>
        <dbReference type="ARBA" id="ARBA00022853"/>
    </source>
</evidence>
<keyword evidence="9" id="KW-0158">Chromosome</keyword>
<feature type="compositionally biased region" description="Polar residues" evidence="30">
    <location>
        <begin position="677"/>
        <end position="701"/>
    </location>
</feature>
<dbReference type="PROSITE" id="PS50069">
    <property type="entry name" value="CULLIN_2"/>
    <property type="match status" value="1"/>
</dbReference>
<dbReference type="Gene3D" id="3.30.1010.10">
    <property type="entry name" value="Phosphatidylinositol 3-kinase Catalytic Subunit, Chain A, domain 4"/>
    <property type="match status" value="1"/>
</dbReference>
<dbReference type="Pfam" id="PF00454">
    <property type="entry name" value="PI3_PI4_kinase"/>
    <property type="match status" value="1"/>
</dbReference>
<comment type="similarity">
    <text evidence="3 28 29">Belongs to the cullin family.</text>
</comment>
<dbReference type="Pfam" id="PF10557">
    <property type="entry name" value="Cullin_Nedd8"/>
    <property type="match status" value="1"/>
</dbReference>
<evidence type="ECO:0000256" key="3">
    <source>
        <dbReference type="ARBA" id="ARBA00006019"/>
    </source>
</evidence>
<evidence type="ECO:0000256" key="5">
    <source>
        <dbReference type="ARBA" id="ARBA00011370"/>
    </source>
</evidence>
<keyword evidence="15 34" id="KW-0418">Kinase</keyword>
<comment type="function">
    <text evidence="21">Serine/threonine protein kinase which activates checkpoint signaling upon genotoxic stresses such as ionizing radiation (IR), ultraviolet light (UV), or DNA replication stalling, thereby acting as a DNA damage sensor. Recognizes the substrate consensus sequence [ST]-Q. Phosphorylates histone H2A to form H2AS128ph (gamma-H2A) at sites of DNA damage, involved in the regulation of DNA damage response mechanism. Required for the control of telomere length and genome stability.</text>
</comment>
<dbReference type="InterPro" id="IPR021668">
    <property type="entry name" value="TAN"/>
</dbReference>
<keyword evidence="20" id="KW-0539">Nucleus</keyword>
<dbReference type="Pfam" id="PF00888">
    <property type="entry name" value="Cullin"/>
    <property type="match status" value="1"/>
</dbReference>
<dbReference type="InterPro" id="IPR059120">
    <property type="entry name" value="Cullin-like_AB"/>
</dbReference>
<dbReference type="PROSITE" id="PS51189">
    <property type="entry name" value="FAT"/>
    <property type="match status" value="1"/>
</dbReference>
<dbReference type="EC" id="2.7.11.1" evidence="6"/>
<dbReference type="InterPro" id="IPR011009">
    <property type="entry name" value="Kinase-like_dom_sf"/>
</dbReference>
<comment type="subcellular location">
    <subcellularLocation>
        <location evidence="2">Chromosome</location>
        <location evidence="2">Telomere</location>
    </subcellularLocation>
    <subcellularLocation>
        <location evidence="1">Nucleus</location>
    </subcellularLocation>
</comment>
<evidence type="ECO:0000256" key="15">
    <source>
        <dbReference type="ARBA" id="ARBA00022777"/>
    </source>
</evidence>
<keyword evidence="12" id="KW-0808">Transferase</keyword>
<evidence type="ECO:0000259" key="33">
    <source>
        <dbReference type="PROSITE" id="PS51189"/>
    </source>
</evidence>
<reference evidence="34" key="1">
    <citation type="submission" date="2014-12" db="EMBL/GenBank/DDBJ databases">
        <title>Genome Sequence of Valsa Canker Pathogens Uncovers a Specific Adaption of Colonization on Woody Bark.</title>
        <authorList>
            <person name="Yin Z."/>
            <person name="Liu H."/>
            <person name="Gao X."/>
            <person name="Li Z."/>
            <person name="Song N."/>
            <person name="Ke X."/>
            <person name="Dai Q."/>
            <person name="Wu Y."/>
            <person name="Sun Y."/>
            <person name="Xu J.-R."/>
            <person name="Kang Z.K."/>
            <person name="Wang L."/>
            <person name="Huang L."/>
        </authorList>
    </citation>
    <scope>NUCLEOTIDE SEQUENCE [LARGE SCALE GENOMIC DNA]</scope>
    <source>
        <strain evidence="34">03-8</strain>
    </source>
</reference>
<protein>
    <recommendedName>
        <fullName evidence="7">Serine/threonine-protein kinase TEL1</fullName>
        <ecNumber evidence="6">2.7.11.1</ecNumber>
    </recommendedName>
    <alternativeName>
        <fullName evidence="22">ATM homolog</fullName>
    </alternativeName>
    <alternativeName>
        <fullName evidence="24 25">DNA-damage checkpoint kinase TEL1</fullName>
    </alternativeName>
    <alternativeName>
        <fullName evidence="8">Serine/threonine-protein kinase tel1</fullName>
    </alternativeName>
    <alternativeName>
        <fullName evidence="23">Telomere length regulation protein 1</fullName>
    </alternativeName>
</protein>
<sequence length="3798" mass="427468">MPPKKDERRPQATNLSDLKSQIVLGKPVKERKDALEELISFFRNPAFSHWHDNLKNKEYHGLFEALFKAALDDKGAYLNGRGGKKASNAAAERLIACGKALREIVTHGISKLRPNTVRAVIDHIMDTLPDRHDEFFEPLVPDYMQTLVVIFGNPVYIESLAFHVFQHPEEIDVEEPNENGWIVSMDFFIRRISHLLDGADTSSVSGLVGRDSPTPGAARHSSVGPSSARSRLLSQHGSGQVQRNDLLAPLECLLSLVSVSNAPCKLRSQEVSDVVLRILRLRLKLDRLHRIAFAILNRILLQTAGEDVDLGLAQTRELVPILSYWWQPRALDNDQLLFAVRDEILKTIHAIHLFLDSILQDDSSAALLNQVEDLMDDVLWGEYSQRNHRSRLRLDDLTFSSLSSLSKQFSTNTFAIRPFAQDAERRWALLEVMSRLECIFLRHTRGTAQRPTTEEEQPRKKQRIAGGSNRIHQKLLSSDVAIRLTALQLIPFFLPLSSPDEDEIISVMEDLMPMIGDKQGLLSSWAMIACASCAFESQATNEFTQARWKQVWQLAVRSISIPSTCRAACVLLHAIIEARLIPYHAIADDVNKIVTMADVCGPAVLVDSSLIFMHSLASIRNSMVPSASQKTSSHVIRWAFTTWKPGGTIIQFWTSFNDFIPMIRYLLLLRDDKTSRPSHQGQVNSSHTDSSGDFSENVETSSSQTSKTLVLELLYPKLVDLFELLGPASQPGTRREGEGTGQLSTERLQSLLNCLISATILLSHLEVSGFRAENDIKSTLENLWDRCFQMILDSPVREESFKLVLTLIDPYIPSLESTRVHQFCIKNPDLLRLFSRLSDMLHNQGNRHISTYDIDAMDVDDDFESRSSRGQPTTKSPIAPRQKVALTLSPEAFYESTKMKLYLFSEFFKTPGQIGLVPEALVDKFLSLGDEQFLLCSNFLRELLRSDFGNISKYAQDIVEQMGTMLAEGHFKSCEVFLCLLIEVLLSFAPLWSMGDGDPELVNPCIDLYNFLVKTAWPENFMSPDVQIAYASLLLRLWEINARFHEDKKTRVLAPYQTLLSTFESLRNFPEETRDPRPGLVWEGSMSARFYIAPRLTGIFEFFVVSTHEDIFVDILHALPNKPEDMEGIAFRISVLASLACKCPTLLRRGVWHTVEICGEVPDSAKYATHAMKTIALARSLESPQGLFQLFAPQLFYIWLLSDSVEDIPFRVFDFTTLDDLLKQSQTEASALMVMRGQEQALNDLARRLQVKPGDLVERCFSKIMAYSIAFDLSTYANSSASAESLIRSVLGKKRYLDLIYRNFVDIIGNLFDIIDQEEPIEGWWRKDDTFAYAAEIMEEIKGCSHSPTVLPPSQQPLFKSKYLHRAISHLVRRTNHDVASLWTPALTTSVARRLLNTIQPSLGPLHALSVIRRVRILICLAGPQSTCLHPLEMLLRSIRPFLANAECADDALGISQWLLDKGSPHLAQSPSFLAGYALSTLASLRMFLESSQASSTQESLFKSTMNKTQRFHAWFVDLLKNYQSSTFKSETQRQSFKAIIHSASNIRSLGNSEKHTNESRLLLEILKDSEQEEQLLNESARELALRMLCGDFRVPRANRDDIIESDEDACAHGPMVWKSCRAVHSSKEYLTWAGRVVGRFFAASGEIPHDVLRESLLSTYQKTTGANGDSIHSLLRLTVKLTMSDSSSHAGRAESALRSIVSHAASTEDHDLITDCGRSIPETLYASSDWYQYQTPPTDHCETELPRNDVFRVDQIESSSWARDLCTYLARSVKGSIILEALAPILSHVDGFAEQALSFLIHLVLLEDLNSQRTLMRSLSAAFKAWLESTSTTATDNIKLLINTVLYLRTRTFPNEISIADRSRWLELQPSTVADAATRCGMFKVALMFAELACSEPTRTSRRSSAARDIEDSSETLLKIFENIDDPDTYYGLNHTASLSNVLARLEYEKEGGKSLAFRGAQYDSHLRMGDSSSDRDGQSLVKILSGLGLSGLSNSLLQTHQHHDDDPNALDSTFITARRLEIWNLPAPSTLENHAAISYRTYQSIQRAIEIGPARDAVRDGLATTMGRLATKDFRVSDLRQHLGTLASLTELDDILGVTNFGELEKVLADFETRSKWMMSGRYDDVSQILSHRETTLSMLSQKDVLRSTSQLTSPEARLVEIRSMLLSSSIFRFHHARQESLNVSTRLTDLVSSSESIGLAVDAAVSMETANSLWDYGEMIPSIRLLQGLQGNVSSLKRQSIPVTHADLLVKIGYQISIAKLETADSIQKKYLEPALKKLKGKSSGKEAGQVFHQFAVFCDEQLQNPDMLEDLARLQRLVQTKAEEVDHYKRSYKAAENSQLRDRFERYLRTAQKYLDLDQAELQRSQRTRNEFVKLSLENYLQSLSASDDHDNDALRFTALWLERSENDVANHAVLENLKNVPTRKFAPLMNQLSSRLQLDKSHFQSLLMNLVCRICLDHPYHGMYQIWSGTRSNPNAEDEVAVLRKVAANKVANEFERNKGVATIWSAIRNACTCYHYLAKEKKDQYRTGARIKIQESENAATLASCLARHKLPPPTLEIELRADRDYSKAPVAVSLDPTMSVASGVSAPKIITVRASNGERYKQLVKSGNDDLRQDAIMEQVFAAVSSLLKQHRATRQRSLGIRTYKVLPLTARTGLIEFVANTVPLHDWLMPAHERYYPMDMKVHQCRKEISSVASRTTDIRVSTYRKVTENFHPVMRYFFLESFPDPDDWYVKRLAYIRTTAAISILGHVLGLGDRHGHNILLDQKTGEVVHIDLGVAFETGRILPVPEVVPFRMTRDIVDGMGVTKTDGVFRRCCEFTLDALREDTYSIMTVLDVLRYDPLYSWSSTPMRLAKLQGAARRAEGDEGNGNSNGDGEGDGEGEGEVGAANGGLENKKKEVVNEPSEADRALEVDPCDNSSSCCRCILRDPGMQSKPQPFAERPPKSPPDNSSRRRPRVDSTSSVSRTAPDPKRIRSGETGPNFATTTAFRPNTAIKADNMATATMSPKALGKQPHMVSGFQPLSGAKRIVVKNLRTNSKAAADVEDYYDKTWVNVETALRSILNGEVPRVPLETIYRGVEDLCLHKEGERLYGVLRQRCEQHLNGGVLGRIRENGTTSSVDILRRAWTQWSVFNGNLITIRSAFSYLDRSFLLNNKKYQSINDLLLTLFRKMIFVSASGGGDSVVGRMVVDGMCQLVEYDRRGDAAFDSTLLHNSVSMLKVLGVYGNKFERRFLDQSEEFFMDFAAEHSGSGLRNYISACERLLKREDYRCNTYNFDSTTKVLLLEKAHGVLIEKYGDVLLDQGDVSKLLNENDIGSMKALYQLLCLSSIQRKLKEPWEEYIQQAGTAIVNDTEKGDEMVIRLLELRRAMDTMVRDAFNGDEVFTYSLREAFTVFINDKKIKSSWDTGTSKVGEMIAKHIDMLLRGGLKALPKTLISDSKDRSEAERSGQASTGDEDAELDRQLDASLELFRFIQGKDVFEAFYKKDLARRLLMGRSASQDAERSMLTKLKSECGSSFTHNLEQMFKDMALAKEEMNTYKGWLEATGNDKGGVDLSVSILSQAAWPTYPDVKILIPEDVAKKIDQYDAFYKNKHTGRKLFWKHNLAHCMVKGYFDKGPKELAVSALQASVLVLFNKAPDGIMTYDQISTGTELSGGELERTLQSLACGKLRVLTKHPKSKDVKVTDTFTVNKNFTDPKYRLKINQIQLKETREENKETHQRVAADRQFETQAAIVRVMKSRKTMTHPQLVAEVINQTKSRGAMDPADIKQNIEKLIEKEYLEREGNAYTYLA</sequence>
<evidence type="ECO:0000256" key="9">
    <source>
        <dbReference type="ARBA" id="ARBA00022454"/>
    </source>
</evidence>
<dbReference type="GO" id="GO:0004674">
    <property type="term" value="F:protein serine/threonine kinase activity"/>
    <property type="evidence" value="ECO:0007669"/>
    <property type="project" value="UniProtKB-KW"/>
</dbReference>
<dbReference type="Gene3D" id="1.20.1310.10">
    <property type="entry name" value="Cullin Repeats"/>
    <property type="match status" value="4"/>
</dbReference>
<evidence type="ECO:0000256" key="24">
    <source>
        <dbReference type="ARBA" id="ARBA00031460"/>
    </source>
</evidence>
<dbReference type="SUPFAM" id="SSF56112">
    <property type="entry name" value="Protein kinase-like (PK-like)"/>
    <property type="match status" value="1"/>
</dbReference>
<dbReference type="SMR" id="A0A194VNC6"/>
<dbReference type="GO" id="GO:0031625">
    <property type="term" value="F:ubiquitin protein ligase binding"/>
    <property type="evidence" value="ECO:0007669"/>
    <property type="project" value="InterPro"/>
</dbReference>